<gene>
    <name evidence="2" type="ORF">CHILSU_LOCUS6277</name>
</gene>
<sequence length="73" mass="8095">MAALFSISSIKSSVSKLSRSIVTNTSTRNGLARSTGRSNGTRVSRLARRSRVKRASRESRSLHAFYARVRIRA</sequence>
<keyword evidence="3" id="KW-1185">Reference proteome</keyword>
<protein>
    <recommendedName>
        <fullName evidence="4">50S ribosomal protein L34</fullName>
    </recommendedName>
</protein>
<name>A0ABN8B5R4_CHISP</name>
<dbReference type="EMBL" id="OU963915">
    <property type="protein sequence ID" value="CAH0403017.1"/>
    <property type="molecule type" value="Genomic_DNA"/>
</dbReference>
<accession>A0ABN8B5R4</accession>
<dbReference type="Proteomes" id="UP001153292">
    <property type="component" value="Chromosome 22"/>
</dbReference>
<reference evidence="2" key="1">
    <citation type="submission" date="2021-12" db="EMBL/GenBank/DDBJ databases">
        <authorList>
            <person name="King R."/>
        </authorList>
    </citation>
    <scope>NUCLEOTIDE SEQUENCE</scope>
</reference>
<proteinExistence type="predicted"/>
<evidence type="ECO:0000313" key="3">
    <source>
        <dbReference type="Proteomes" id="UP001153292"/>
    </source>
</evidence>
<evidence type="ECO:0000256" key="1">
    <source>
        <dbReference type="SAM" id="MobiDB-lite"/>
    </source>
</evidence>
<organism evidence="2 3">
    <name type="scientific">Chilo suppressalis</name>
    <name type="common">Asiatic rice borer moth</name>
    <dbReference type="NCBI Taxonomy" id="168631"/>
    <lineage>
        <taxon>Eukaryota</taxon>
        <taxon>Metazoa</taxon>
        <taxon>Ecdysozoa</taxon>
        <taxon>Arthropoda</taxon>
        <taxon>Hexapoda</taxon>
        <taxon>Insecta</taxon>
        <taxon>Pterygota</taxon>
        <taxon>Neoptera</taxon>
        <taxon>Endopterygota</taxon>
        <taxon>Lepidoptera</taxon>
        <taxon>Glossata</taxon>
        <taxon>Ditrysia</taxon>
        <taxon>Pyraloidea</taxon>
        <taxon>Crambidae</taxon>
        <taxon>Crambinae</taxon>
        <taxon>Chilo</taxon>
    </lineage>
</organism>
<evidence type="ECO:0000313" key="2">
    <source>
        <dbReference type="EMBL" id="CAH0403017.1"/>
    </source>
</evidence>
<feature type="compositionally biased region" description="Basic residues" evidence="1">
    <location>
        <begin position="45"/>
        <end position="54"/>
    </location>
</feature>
<evidence type="ECO:0008006" key="4">
    <source>
        <dbReference type="Google" id="ProtNLM"/>
    </source>
</evidence>
<feature type="region of interest" description="Disordered" evidence="1">
    <location>
        <begin position="19"/>
        <end position="55"/>
    </location>
</feature>